<keyword evidence="2" id="KW-1133">Transmembrane helix</keyword>
<organism evidence="3 4">
    <name type="scientific">Apatococcus fuscideae</name>
    <dbReference type="NCBI Taxonomy" id="2026836"/>
    <lineage>
        <taxon>Eukaryota</taxon>
        <taxon>Viridiplantae</taxon>
        <taxon>Chlorophyta</taxon>
        <taxon>core chlorophytes</taxon>
        <taxon>Trebouxiophyceae</taxon>
        <taxon>Chlorellales</taxon>
        <taxon>Chlorellaceae</taxon>
        <taxon>Apatococcus</taxon>
    </lineage>
</organism>
<accession>A0AAW1TAK7</accession>
<comment type="caution">
    <text evidence="3">The sequence shown here is derived from an EMBL/GenBank/DDBJ whole genome shotgun (WGS) entry which is preliminary data.</text>
</comment>
<keyword evidence="2" id="KW-0812">Transmembrane</keyword>
<sequence>MRSGPAGCLHLLHGNGHQPPRDRDVDDGNMRAKTGPALCRTKQRNIVTSQEAAAPLFLLASRKMHGHLAMQAASTQPRAILSARQQKQLAALNAAMPRTPQSNSSPSGLRSSKTGSAVATLWLQQFSRMPVWTCFLPILCLTVVGCSSQAANLTFNNAADDSVNASATVAAALPDAGLLVRGSTSTLPVMPPQPARMPPFALDLPVPLKPHTSAATTTQHILMPSPTCAVPWDRGLFVERCALSVAFAVATMGAWLVVELYALLYLPLKFQTAAKSVAPSSRQEAS</sequence>
<feature type="compositionally biased region" description="Basic and acidic residues" evidence="1">
    <location>
        <begin position="19"/>
        <end position="30"/>
    </location>
</feature>
<name>A0AAW1TAK7_9CHLO</name>
<dbReference type="EMBL" id="JALJOV010000221">
    <property type="protein sequence ID" value="KAK9865742.1"/>
    <property type="molecule type" value="Genomic_DNA"/>
</dbReference>
<feature type="region of interest" description="Disordered" evidence="1">
    <location>
        <begin position="11"/>
        <end position="34"/>
    </location>
</feature>
<keyword evidence="2" id="KW-0472">Membrane</keyword>
<feature type="transmembrane region" description="Helical" evidence="2">
    <location>
        <begin position="243"/>
        <end position="266"/>
    </location>
</feature>
<proteinExistence type="predicted"/>
<evidence type="ECO:0000256" key="2">
    <source>
        <dbReference type="SAM" id="Phobius"/>
    </source>
</evidence>
<gene>
    <name evidence="3" type="ORF">WJX84_011244</name>
</gene>
<keyword evidence="4" id="KW-1185">Reference proteome</keyword>
<evidence type="ECO:0000313" key="3">
    <source>
        <dbReference type="EMBL" id="KAK9865742.1"/>
    </source>
</evidence>
<protein>
    <recommendedName>
        <fullName evidence="5">Transmembrane protein</fullName>
    </recommendedName>
</protein>
<dbReference type="Proteomes" id="UP001485043">
    <property type="component" value="Unassembled WGS sequence"/>
</dbReference>
<evidence type="ECO:0000256" key="1">
    <source>
        <dbReference type="SAM" id="MobiDB-lite"/>
    </source>
</evidence>
<dbReference type="AlphaFoldDB" id="A0AAW1TAK7"/>
<evidence type="ECO:0008006" key="5">
    <source>
        <dbReference type="Google" id="ProtNLM"/>
    </source>
</evidence>
<reference evidence="3 4" key="1">
    <citation type="journal article" date="2024" name="Nat. Commun.">
        <title>Phylogenomics reveals the evolutionary origins of lichenization in chlorophyte algae.</title>
        <authorList>
            <person name="Puginier C."/>
            <person name="Libourel C."/>
            <person name="Otte J."/>
            <person name="Skaloud P."/>
            <person name="Haon M."/>
            <person name="Grisel S."/>
            <person name="Petersen M."/>
            <person name="Berrin J.G."/>
            <person name="Delaux P.M."/>
            <person name="Dal Grande F."/>
            <person name="Keller J."/>
        </authorList>
    </citation>
    <scope>NUCLEOTIDE SEQUENCE [LARGE SCALE GENOMIC DNA]</scope>
    <source>
        <strain evidence="3 4">SAG 2523</strain>
    </source>
</reference>
<evidence type="ECO:0000313" key="4">
    <source>
        <dbReference type="Proteomes" id="UP001485043"/>
    </source>
</evidence>